<dbReference type="GO" id="GO:0008932">
    <property type="term" value="F:lytic endotransglycosylase activity"/>
    <property type="evidence" value="ECO:0007669"/>
    <property type="project" value="TreeGrafter"/>
</dbReference>
<dbReference type="SUPFAM" id="SSF53822">
    <property type="entry name" value="Periplasmic binding protein-like I"/>
    <property type="match status" value="1"/>
</dbReference>
<evidence type="ECO:0000313" key="4">
    <source>
        <dbReference type="Proteomes" id="UP000488936"/>
    </source>
</evidence>
<evidence type="ECO:0000259" key="2">
    <source>
        <dbReference type="PROSITE" id="PS51782"/>
    </source>
</evidence>
<feature type="domain" description="LysM" evidence="2">
    <location>
        <begin position="172"/>
        <end position="215"/>
    </location>
</feature>
<name>A0A7K1GKU3_9FLAO</name>
<sequence length="662" mass="73925">MKKNFIAAFVASIISLGVYAQENSFVQYQVKKGDTVSKIAREYGVSVSKIFEFNPEAKEGIKEGSFIHVPVKNEGVDQQVLGKKGKLHQVKPKETLYGISKQYNVSLEQLLQWNPLLKTEGLKAGSKIIVSKVSSGRAKDVTGKYKSELNYSGTLSSSKADTIKDITNIYYKYIDVEPQSTLYGLAVLYNTSIQRLIELNPELKQGLKSGQKIKVPAFGYVDKVVEITPVIPSDNISEYTTIKVAPKQTLYSISREYDLTITELVDLNPDLLTDGLMIGMKLKVPNIYQVVNVVEESTAEGVEIVSGYADLSTSLYKEQRREIALLLPFNVSRLGSNVESKLASDSFLNMTLDFYLGAKLAIAEAESLGLPLTVNVYDSNETKNSSAVTTLVSKGSFDNADIIVGPFFQANVAKLVNNLPNREVMVLSPLSNEKEVSSSQLVQSMPDADMQKKAMIDYFLQQSNVKLTVIIDQTRTSSRQFMSKYFSQVKVINSDALDNIDKTLVAGRKNVFILDSSSIEAANLLVSKLKRRVKDFDIQIGALDKGDVFDTMEVEFQSMIDLKYVYPSVTRDSSMDENSVFQEAYKTAYGVLPNRFAARGYDLMFDVIMRTFQKEGFKSTFKYATQLNENKFVYRKGSDNTEVNTGVYILQYTEDLTEKVVN</sequence>
<dbReference type="SUPFAM" id="SSF54106">
    <property type="entry name" value="LysM domain"/>
    <property type="match status" value="3"/>
</dbReference>
<keyword evidence="1" id="KW-0732">Signal</keyword>
<protein>
    <submittedName>
        <fullName evidence="3">LysM peptidoglycan-binding domain-containing protein</fullName>
    </submittedName>
</protein>
<feature type="domain" description="LysM" evidence="2">
    <location>
        <begin position="26"/>
        <end position="69"/>
    </location>
</feature>
<dbReference type="Proteomes" id="UP000488936">
    <property type="component" value="Unassembled WGS sequence"/>
</dbReference>
<gene>
    <name evidence="3" type="ORF">GJV77_04340</name>
</gene>
<dbReference type="PANTHER" id="PTHR33734:SF22">
    <property type="entry name" value="MEMBRANE-BOUND LYTIC MUREIN TRANSGLYCOSYLASE D"/>
    <property type="match status" value="1"/>
</dbReference>
<feature type="chain" id="PRO_5029607577" evidence="1">
    <location>
        <begin position="21"/>
        <end position="662"/>
    </location>
</feature>
<feature type="domain" description="LysM" evidence="2">
    <location>
        <begin position="240"/>
        <end position="284"/>
    </location>
</feature>
<dbReference type="PROSITE" id="PS51782">
    <property type="entry name" value="LYSM"/>
    <property type="match status" value="4"/>
</dbReference>
<dbReference type="Gene3D" id="3.40.50.2300">
    <property type="match status" value="2"/>
</dbReference>
<dbReference type="SMART" id="SM00257">
    <property type="entry name" value="LysM"/>
    <property type="match status" value="4"/>
</dbReference>
<dbReference type="Gene3D" id="3.10.350.10">
    <property type="entry name" value="LysM domain"/>
    <property type="match status" value="4"/>
</dbReference>
<dbReference type="InterPro" id="IPR036779">
    <property type="entry name" value="LysM_dom_sf"/>
</dbReference>
<evidence type="ECO:0000313" key="3">
    <source>
        <dbReference type="EMBL" id="MTH29149.1"/>
    </source>
</evidence>
<dbReference type="InterPro" id="IPR028082">
    <property type="entry name" value="Peripla_BP_I"/>
</dbReference>
<dbReference type="Pfam" id="PF01476">
    <property type="entry name" value="LysM"/>
    <property type="match status" value="4"/>
</dbReference>
<dbReference type="CDD" id="cd00118">
    <property type="entry name" value="LysM"/>
    <property type="match status" value="4"/>
</dbReference>
<dbReference type="AlphaFoldDB" id="A0A7K1GKU3"/>
<reference evidence="3 4" key="1">
    <citation type="journal article" date="2006" name="Int. J. Syst. Evol. Microbiol.">
        <title>Myroides pelagicus sp. nov., isolated from seawater in Thailand.</title>
        <authorList>
            <person name="Yoon J."/>
            <person name="Maneerat S."/>
            <person name="Kawai F."/>
            <person name="Yokota A."/>
        </authorList>
    </citation>
    <scope>NUCLEOTIDE SEQUENCE [LARGE SCALE GENOMIC DNA]</scope>
    <source>
        <strain evidence="3 4">SM1T</strain>
    </source>
</reference>
<dbReference type="PANTHER" id="PTHR33734">
    <property type="entry name" value="LYSM DOMAIN-CONTAINING GPI-ANCHORED PROTEIN 2"/>
    <property type="match status" value="1"/>
</dbReference>
<dbReference type="OrthoDB" id="2149800at2"/>
<organism evidence="3 4">
    <name type="scientific">Myroides pelagicus</name>
    <dbReference type="NCBI Taxonomy" id="270914"/>
    <lineage>
        <taxon>Bacteria</taxon>
        <taxon>Pseudomonadati</taxon>
        <taxon>Bacteroidota</taxon>
        <taxon>Flavobacteriia</taxon>
        <taxon>Flavobacteriales</taxon>
        <taxon>Flavobacteriaceae</taxon>
        <taxon>Myroides</taxon>
    </lineage>
</organism>
<feature type="signal peptide" evidence="1">
    <location>
        <begin position="1"/>
        <end position="20"/>
    </location>
</feature>
<dbReference type="InterPro" id="IPR018392">
    <property type="entry name" value="LysM"/>
</dbReference>
<evidence type="ECO:0000256" key="1">
    <source>
        <dbReference type="SAM" id="SignalP"/>
    </source>
</evidence>
<accession>A0A7K1GKU3</accession>
<feature type="domain" description="LysM" evidence="2">
    <location>
        <begin position="86"/>
        <end position="130"/>
    </location>
</feature>
<dbReference type="EMBL" id="WMJY01000006">
    <property type="protein sequence ID" value="MTH29149.1"/>
    <property type="molecule type" value="Genomic_DNA"/>
</dbReference>
<dbReference type="RefSeq" id="WP_155035128.1">
    <property type="nucleotide sequence ID" value="NZ_JBHTIG010000011.1"/>
</dbReference>
<comment type="caution">
    <text evidence="3">The sequence shown here is derived from an EMBL/GenBank/DDBJ whole genome shotgun (WGS) entry which is preliminary data.</text>
</comment>
<proteinExistence type="predicted"/>
<keyword evidence="4" id="KW-1185">Reference proteome</keyword>